<accession>J9GY06</accession>
<sequence>MSAFYPARTLFYAFIFSEALAFAFAALRVAFSHRCVRREEAFPLLSICPSTYHQTIFVLTICPSTCHLTIFVLLICPSTYHLTIFVLLICPSTCHLTIFVLVICLSTCHLTILSL</sequence>
<feature type="transmembrane region" description="Helical" evidence="1">
    <location>
        <begin position="12"/>
        <end position="31"/>
    </location>
</feature>
<protein>
    <submittedName>
        <fullName evidence="2">Membrane protein</fullName>
    </submittedName>
</protein>
<reference evidence="2" key="1">
    <citation type="journal article" date="2012" name="PLoS ONE">
        <title>Gene sets for utilization of primary and secondary nutrition supplies in the distal gut of endangered iberian lynx.</title>
        <authorList>
            <person name="Alcaide M."/>
            <person name="Messina E."/>
            <person name="Richter M."/>
            <person name="Bargiela R."/>
            <person name="Peplies J."/>
            <person name="Huws S.A."/>
            <person name="Newbold C.J."/>
            <person name="Golyshin P.N."/>
            <person name="Simon M.A."/>
            <person name="Lopez G."/>
            <person name="Yakimov M.M."/>
            <person name="Ferrer M."/>
        </authorList>
    </citation>
    <scope>NUCLEOTIDE SEQUENCE</scope>
</reference>
<keyword evidence="1" id="KW-1133">Transmembrane helix</keyword>
<evidence type="ECO:0000313" key="2">
    <source>
        <dbReference type="EMBL" id="EJX08013.1"/>
    </source>
</evidence>
<organism evidence="2">
    <name type="scientific">gut metagenome</name>
    <dbReference type="NCBI Taxonomy" id="749906"/>
    <lineage>
        <taxon>unclassified sequences</taxon>
        <taxon>metagenomes</taxon>
        <taxon>organismal metagenomes</taxon>
    </lineage>
</organism>
<proteinExistence type="predicted"/>
<name>J9GY06_9ZZZZ</name>
<feature type="transmembrane region" description="Helical" evidence="1">
    <location>
        <begin position="81"/>
        <end position="105"/>
    </location>
</feature>
<evidence type="ECO:0000256" key="1">
    <source>
        <dbReference type="SAM" id="Phobius"/>
    </source>
</evidence>
<dbReference type="AlphaFoldDB" id="J9GY06"/>
<comment type="caution">
    <text evidence="2">The sequence shown here is derived from an EMBL/GenBank/DDBJ whole genome shotgun (WGS) entry which is preliminary data.</text>
</comment>
<keyword evidence="1" id="KW-0472">Membrane</keyword>
<gene>
    <name evidence="2" type="ORF">EVA_03881</name>
</gene>
<keyword evidence="1" id="KW-0812">Transmembrane</keyword>
<dbReference type="EMBL" id="AMCI01000729">
    <property type="protein sequence ID" value="EJX08013.1"/>
    <property type="molecule type" value="Genomic_DNA"/>
</dbReference>
<feature type="transmembrane region" description="Helical" evidence="1">
    <location>
        <begin position="52"/>
        <end position="75"/>
    </location>
</feature>